<dbReference type="OrthoDB" id="1756421at2"/>
<evidence type="ECO:0000313" key="2">
    <source>
        <dbReference type="EMBL" id="NFN33662.1"/>
    </source>
</evidence>
<organism evidence="1 4">
    <name type="scientific">Clostridium botulinum</name>
    <dbReference type="NCBI Taxonomy" id="1491"/>
    <lineage>
        <taxon>Bacteria</taxon>
        <taxon>Bacillati</taxon>
        <taxon>Bacillota</taxon>
        <taxon>Clostridia</taxon>
        <taxon>Eubacteriales</taxon>
        <taxon>Clostridiaceae</taxon>
        <taxon>Clostridium</taxon>
    </lineage>
</organism>
<name>A0A0M1LS92_CLOBO</name>
<dbReference type="RefSeq" id="WP_053342664.1">
    <property type="nucleotide sequence ID" value="NZ_LFPA01000094.1"/>
</dbReference>
<evidence type="ECO:0000313" key="1">
    <source>
        <dbReference type="EMBL" id="NFF88318.1"/>
    </source>
</evidence>
<accession>A0A0M1LS92</accession>
<evidence type="ECO:0000313" key="4">
    <source>
        <dbReference type="Proteomes" id="UP000476820"/>
    </source>
</evidence>
<dbReference type="SUPFAM" id="SSF56954">
    <property type="entry name" value="Outer membrane efflux proteins (OEP)"/>
    <property type="match status" value="1"/>
</dbReference>
<dbReference type="AlphaFoldDB" id="A0A0M1LS92"/>
<dbReference type="EMBL" id="SWOV01000027">
    <property type="protein sequence ID" value="NFF88318.1"/>
    <property type="molecule type" value="Genomic_DNA"/>
</dbReference>
<dbReference type="Proteomes" id="UP000473681">
    <property type="component" value="Unassembled WGS sequence"/>
</dbReference>
<dbReference type="Proteomes" id="UP000476820">
    <property type="component" value="Unassembled WGS sequence"/>
</dbReference>
<sequence>MKKNMKKIITFFISGVIILLNCTYAFADEIKINSTSSIITLDKVIDAAIKNSDSLELKEKDIQYYKDKIRFQKDANNFYEDINDDDIDQQLLDFKYDQLKVLKEQSEESKRFAEDQIASKITDMYNNIVIKQIELDNLNKSLEIKNKDLYYLRVKTEIGKYKLNDLEDKELEIKSLQDTILSKENLINVNKEYLSVLTGLDLCNYEFNKDINYSRININSTIDEFLDDKIEEYLHYNKEILEITEDCFKDVEDDDIDDILQEDTPIAPSTSNYINKTENEDGTITTSMNYGSYAVALMKYKSEIETYVKHLNRYESYLDGMHNVQEGKTKLEEARKSLKNGLKETYVAIINLENTIDNLKVTIKSTNKKLEFAKVSVENGMMTKNGYEYKLLNAKQLDVNLRSLINTHNSLKNNIQKPWTLINN</sequence>
<reference evidence="3 4" key="1">
    <citation type="submission" date="2019-04" db="EMBL/GenBank/DDBJ databases">
        <title>Genome sequencing of Clostridium botulinum Groups I-IV and Clostridium butyricum.</title>
        <authorList>
            <person name="Brunt J."/>
            <person name="Van Vliet A.H.M."/>
            <person name="Stringer S.C."/>
            <person name="Carter A.T."/>
            <person name="Peck M.W."/>
        </authorList>
    </citation>
    <scope>NUCLEOTIDE SEQUENCE [LARGE SCALE GENOMIC DNA]</scope>
    <source>
        <strain evidence="1 4">1605</strain>
        <strain evidence="2 3">CB-K-33E</strain>
    </source>
</reference>
<protein>
    <submittedName>
        <fullName evidence="1">Multidrug transporter</fullName>
    </submittedName>
</protein>
<comment type="caution">
    <text evidence="1">The sequence shown here is derived from an EMBL/GenBank/DDBJ whole genome shotgun (WGS) entry which is preliminary data.</text>
</comment>
<gene>
    <name evidence="1" type="ORF">FC774_10605</name>
    <name evidence="2" type="ORF">FDB51_00665</name>
</gene>
<proteinExistence type="predicted"/>
<dbReference type="EMBL" id="SWVK01000001">
    <property type="protein sequence ID" value="NFN33662.1"/>
    <property type="molecule type" value="Genomic_DNA"/>
</dbReference>
<evidence type="ECO:0000313" key="3">
    <source>
        <dbReference type="Proteomes" id="UP000473681"/>
    </source>
</evidence>
<dbReference type="Gene3D" id="1.20.1600.10">
    <property type="entry name" value="Outer membrane efflux proteins (OEP)"/>
    <property type="match status" value="1"/>
</dbReference>